<reference evidence="5" key="4">
    <citation type="submission" date="2025-09" db="UniProtKB">
        <authorList>
            <consortium name="Ensembl"/>
        </authorList>
    </citation>
    <scope>IDENTIFICATION</scope>
</reference>
<dbReference type="Proteomes" id="UP000265140">
    <property type="component" value="Chromosome 10"/>
</dbReference>
<reference evidence="5" key="2">
    <citation type="submission" date="2020-02" db="EMBL/GenBank/DDBJ databases">
        <title>Esox lucius (northern pike) genome, fEsoLuc1, primary haplotype.</title>
        <authorList>
            <person name="Myers G."/>
            <person name="Karagic N."/>
            <person name="Meyer A."/>
            <person name="Pippel M."/>
            <person name="Reichard M."/>
            <person name="Winkler S."/>
            <person name="Tracey A."/>
            <person name="Sims Y."/>
            <person name="Howe K."/>
            <person name="Rhie A."/>
            <person name="Formenti G."/>
            <person name="Durbin R."/>
            <person name="Fedrigo O."/>
            <person name="Jarvis E.D."/>
        </authorList>
    </citation>
    <scope>NUCLEOTIDE SEQUENCE [LARGE SCALE GENOMIC DNA]</scope>
</reference>
<keyword evidence="4" id="KW-1133">Transmembrane helix</keyword>
<evidence type="ECO:0000256" key="1">
    <source>
        <dbReference type="ARBA" id="ARBA00023239"/>
    </source>
</evidence>
<name>A0A3P8ZEW7_ESOLU</name>
<dbReference type="GO" id="GO:0003839">
    <property type="term" value="F:gamma-glutamylcyclotransferase activity"/>
    <property type="evidence" value="ECO:0007669"/>
    <property type="project" value="InterPro"/>
</dbReference>
<feature type="transmembrane region" description="Helical" evidence="4">
    <location>
        <begin position="12"/>
        <end position="33"/>
    </location>
</feature>
<sequence length="243" mass="27617">MLVEHKGSLHNLLILLCGYTIFLGLRGCNLALIPTFYSRNMSTTEEHFMYFAFGSNLLKERLQLANPSAIFHSTGRLKDYTLNFGLWGEHIDNRWHGGVATIEPKEGEEVWGVIWRMCNQHLTSLDQQEGVDRGMYCPLEVTVETSDGTTLLCRTYQMNHFHACLPSPQYKQVVCLGAQQNGLPMQYVRKLEEVQTNSYNGPSILDQISQVMKSQQRSTECDFIIDINKCLNEKLAACSCHST</sequence>
<dbReference type="InterPro" id="IPR013024">
    <property type="entry name" value="GGCT-like"/>
</dbReference>
<dbReference type="GeneTree" id="ENSGT00500000044921"/>
<reference evidence="6" key="1">
    <citation type="journal article" date="2014" name="PLoS ONE">
        <title>The genome and linkage map of the northern pike (Esox lucius): conserved synteny revealed between the salmonid sister group and the Neoteleostei.</title>
        <authorList>
            <person name="Rondeau E.B."/>
            <person name="Minkley D.R."/>
            <person name="Leong J.S."/>
            <person name="Messmer A.M."/>
            <person name="Jantzen J.R."/>
            <person name="von Schalburg K.R."/>
            <person name="Lemon C."/>
            <person name="Bird N.H."/>
            <person name="Koop B.F."/>
        </authorList>
    </citation>
    <scope>NUCLEOTIDE SEQUENCE</scope>
</reference>
<dbReference type="Bgee" id="ENSELUG00000002878">
    <property type="expression patterns" value="Expressed in stomach and 14 other cell types or tissues"/>
</dbReference>
<feature type="binding site" evidence="3">
    <location>
        <position position="170"/>
    </location>
    <ligand>
        <name>substrate</name>
    </ligand>
</feature>
<evidence type="ECO:0000256" key="4">
    <source>
        <dbReference type="SAM" id="Phobius"/>
    </source>
</evidence>
<evidence type="ECO:0008006" key="7">
    <source>
        <dbReference type="Google" id="ProtNLM"/>
    </source>
</evidence>
<dbReference type="InterPro" id="IPR036568">
    <property type="entry name" value="GGCT-like_sf"/>
</dbReference>
<evidence type="ECO:0000313" key="6">
    <source>
        <dbReference type="Proteomes" id="UP000265140"/>
    </source>
</evidence>
<keyword evidence="4" id="KW-0472">Membrane</keyword>
<evidence type="ECO:0000313" key="5">
    <source>
        <dbReference type="Ensembl" id="ENSELUP00000026842.3"/>
    </source>
</evidence>
<dbReference type="OMA" id="NFHACLP"/>
<evidence type="ECO:0000256" key="2">
    <source>
        <dbReference type="PIRSR" id="PIRSR617939-1"/>
    </source>
</evidence>
<organism evidence="5 6">
    <name type="scientific">Esox lucius</name>
    <name type="common">Northern pike</name>
    <dbReference type="NCBI Taxonomy" id="8010"/>
    <lineage>
        <taxon>Eukaryota</taxon>
        <taxon>Metazoa</taxon>
        <taxon>Chordata</taxon>
        <taxon>Craniata</taxon>
        <taxon>Vertebrata</taxon>
        <taxon>Euteleostomi</taxon>
        <taxon>Actinopterygii</taxon>
        <taxon>Neopterygii</taxon>
        <taxon>Teleostei</taxon>
        <taxon>Protacanthopterygii</taxon>
        <taxon>Esociformes</taxon>
        <taxon>Esocidae</taxon>
        <taxon>Esox</taxon>
    </lineage>
</organism>
<keyword evidence="4" id="KW-0812">Transmembrane</keyword>
<keyword evidence="1" id="KW-0456">Lyase</keyword>
<dbReference type="SUPFAM" id="SSF110857">
    <property type="entry name" value="Gamma-glutamyl cyclotransferase-like"/>
    <property type="match status" value="1"/>
</dbReference>
<keyword evidence="6" id="KW-1185">Reference proteome</keyword>
<dbReference type="InterPro" id="IPR017939">
    <property type="entry name" value="G-Glutamylcylcotransferase"/>
</dbReference>
<dbReference type="CDD" id="cd06661">
    <property type="entry name" value="GGCT_like"/>
    <property type="match status" value="1"/>
</dbReference>
<evidence type="ECO:0000256" key="3">
    <source>
        <dbReference type="PIRSR" id="PIRSR617939-2"/>
    </source>
</evidence>
<dbReference type="PANTHER" id="PTHR12935">
    <property type="entry name" value="GAMMA-GLUTAMYLCYCLOTRANSFERASE"/>
    <property type="match status" value="1"/>
</dbReference>
<dbReference type="Ensembl" id="ENSELUT00000017481.3">
    <property type="protein sequence ID" value="ENSELUP00000026842.3"/>
    <property type="gene ID" value="ENSELUG00000002878.3"/>
</dbReference>
<dbReference type="AlphaFoldDB" id="A0A3P8ZEW7"/>
<dbReference type="FunCoup" id="A0A3P8ZEW7">
    <property type="interactions" value="43"/>
</dbReference>
<protein>
    <recommendedName>
        <fullName evidence="7">Gamma-glutamylcyclotransferase</fullName>
    </recommendedName>
</protein>
<feature type="binding site" evidence="3">
    <location>
        <begin position="50"/>
        <end position="55"/>
    </location>
    <ligand>
        <name>substrate</name>
    </ligand>
</feature>
<feature type="active site" description="Proton acceptor" evidence="2">
    <location>
        <position position="129"/>
    </location>
</feature>
<proteinExistence type="predicted"/>
<reference evidence="5" key="3">
    <citation type="submission" date="2025-08" db="UniProtKB">
        <authorList>
            <consortium name="Ensembl"/>
        </authorList>
    </citation>
    <scope>IDENTIFICATION</scope>
</reference>
<dbReference type="Pfam" id="PF13772">
    <property type="entry name" value="AIG2_2"/>
    <property type="match status" value="1"/>
</dbReference>
<dbReference type="Gene3D" id="3.10.490.10">
    <property type="entry name" value="Gamma-glutamyl cyclotransferase-like"/>
    <property type="match status" value="1"/>
</dbReference>
<dbReference type="InParanoid" id="A0A3P8ZEW7"/>
<dbReference type="PANTHER" id="PTHR12935:SF13">
    <property type="entry name" value="GAMMA-GLUTAMYLCYCLOTRANSFERASE"/>
    <property type="match status" value="1"/>
</dbReference>
<accession>A0A3P8ZEW7</accession>